<evidence type="ECO:0000256" key="2">
    <source>
        <dbReference type="SAM" id="MobiDB-lite"/>
    </source>
</evidence>
<gene>
    <name evidence="4" type="ORF">ATTO_12810</name>
</gene>
<dbReference type="KEGG" id="lcal:ATTO_12810"/>
<protein>
    <recommendedName>
        <fullName evidence="3">Chitin-binding type-3 domain-containing protein</fullName>
    </recommendedName>
</protein>
<evidence type="ECO:0000256" key="1">
    <source>
        <dbReference type="ARBA" id="ARBA00022801"/>
    </source>
</evidence>
<feature type="region of interest" description="Disordered" evidence="2">
    <location>
        <begin position="167"/>
        <end position="191"/>
    </location>
</feature>
<dbReference type="GO" id="GO:0004553">
    <property type="term" value="F:hydrolase activity, hydrolyzing O-glycosyl compounds"/>
    <property type="evidence" value="ECO:0007669"/>
    <property type="project" value="InterPro"/>
</dbReference>
<dbReference type="GO" id="GO:0005576">
    <property type="term" value="C:extracellular region"/>
    <property type="evidence" value="ECO:0007669"/>
    <property type="project" value="InterPro"/>
</dbReference>
<evidence type="ECO:0000259" key="3">
    <source>
        <dbReference type="SMART" id="SM00495"/>
    </source>
</evidence>
<dbReference type="InterPro" id="IPR036573">
    <property type="entry name" value="CBM_sf_5/12"/>
</dbReference>
<dbReference type="RefSeq" id="WP_265591418.1">
    <property type="nucleotide sequence ID" value="NZ_AP025285.1"/>
</dbReference>
<sequence>MLSGHLVAGGMVLIDGTGLPIVETEPPAPMDGYTARYSWQSGPGAITQIWEMAPETGTVTEAMERLAKMNAMSLPDNEALEVVALFPKWHYDTVYSAGTKVQYGGKLYKCLQDHTSQKDWTPNAAPSLWAEVLPGQDGKVGQWLQPDSTNGYRMGDVVTHNGKRWKSTADNNVWEPGSTGAPWQELAANTN</sequence>
<dbReference type="SMART" id="SM00495">
    <property type="entry name" value="ChtBD3"/>
    <property type="match status" value="2"/>
</dbReference>
<reference evidence="4" key="1">
    <citation type="submission" date="2021-11" db="EMBL/GenBank/DDBJ databases">
        <title>Complete genome sequence of Atopobiaceae bacterium TOC12.</title>
        <authorList>
            <person name="Morinaga K."/>
            <person name="Kusada H."/>
            <person name="Tamaki H."/>
        </authorList>
    </citation>
    <scope>NUCLEOTIDE SEQUENCE</scope>
    <source>
        <strain evidence="4">TOC12</strain>
    </source>
</reference>
<dbReference type="Pfam" id="PF02839">
    <property type="entry name" value="CBM_5_12"/>
    <property type="match status" value="2"/>
</dbReference>
<dbReference type="GO" id="GO:0005975">
    <property type="term" value="P:carbohydrate metabolic process"/>
    <property type="evidence" value="ECO:0007669"/>
    <property type="project" value="InterPro"/>
</dbReference>
<dbReference type="CDD" id="cd12214">
    <property type="entry name" value="ChiA1_BD"/>
    <property type="match status" value="1"/>
</dbReference>
<organism evidence="4 5">
    <name type="scientific">Leptogranulimonas caecicola</name>
    <dbReference type="NCBI Taxonomy" id="2894156"/>
    <lineage>
        <taxon>Bacteria</taxon>
        <taxon>Bacillati</taxon>
        <taxon>Actinomycetota</taxon>
        <taxon>Coriobacteriia</taxon>
        <taxon>Coriobacteriales</taxon>
        <taxon>Kribbibacteriaceae</taxon>
        <taxon>Leptogranulimonas</taxon>
    </lineage>
</organism>
<evidence type="ECO:0000313" key="4">
    <source>
        <dbReference type="EMBL" id="BDC91409.1"/>
    </source>
</evidence>
<evidence type="ECO:0000313" key="5">
    <source>
        <dbReference type="Proteomes" id="UP001431186"/>
    </source>
</evidence>
<feature type="domain" description="Chitin-binding type-3" evidence="3">
    <location>
        <begin position="86"/>
        <end position="132"/>
    </location>
</feature>
<dbReference type="AlphaFoldDB" id="A0AAU9CCV3"/>
<feature type="domain" description="Chitin-binding type-3" evidence="3">
    <location>
        <begin position="140"/>
        <end position="186"/>
    </location>
</feature>
<dbReference type="SUPFAM" id="SSF51055">
    <property type="entry name" value="Carbohydrate binding domain"/>
    <property type="match status" value="1"/>
</dbReference>
<dbReference type="Proteomes" id="UP001431186">
    <property type="component" value="Chromosome"/>
</dbReference>
<dbReference type="InterPro" id="IPR003610">
    <property type="entry name" value="CBM5/12"/>
</dbReference>
<keyword evidence="5" id="KW-1185">Reference proteome</keyword>
<dbReference type="GO" id="GO:0030246">
    <property type="term" value="F:carbohydrate binding"/>
    <property type="evidence" value="ECO:0007669"/>
    <property type="project" value="InterPro"/>
</dbReference>
<name>A0AAU9CCV3_9ACTN</name>
<proteinExistence type="predicted"/>
<dbReference type="Gene3D" id="2.10.10.90">
    <property type="match status" value="1"/>
</dbReference>
<accession>A0AAU9CCV3</accession>
<keyword evidence="1" id="KW-0378">Hydrolase</keyword>
<dbReference type="EMBL" id="AP025285">
    <property type="protein sequence ID" value="BDC91409.1"/>
    <property type="molecule type" value="Genomic_DNA"/>
</dbReference>